<evidence type="ECO:0000313" key="5">
    <source>
        <dbReference type="Proteomes" id="UP000285159"/>
    </source>
</evidence>
<protein>
    <recommendedName>
        <fullName evidence="6">Outer membrane protein beta-barrel domain-containing protein</fullName>
    </recommendedName>
</protein>
<accession>A0A1Y3YPT1</accession>
<reference evidence="3 5" key="3">
    <citation type="submission" date="2018-08" db="EMBL/GenBank/DDBJ databases">
        <title>A genome reference for cultivated species of the human gut microbiota.</title>
        <authorList>
            <person name="Zou Y."/>
            <person name="Xue W."/>
            <person name="Luo G."/>
        </authorList>
    </citation>
    <scope>NUCLEOTIDE SEQUENCE [LARGE SCALE GENOMIC DNA]</scope>
    <source>
        <strain evidence="3 5">AF19-1AC</strain>
    </source>
</reference>
<evidence type="ECO:0000313" key="4">
    <source>
        <dbReference type="Proteomes" id="UP000195386"/>
    </source>
</evidence>
<gene>
    <name evidence="2" type="ORF">B5F97_14915</name>
    <name evidence="3" type="ORF">DWX38_07745</name>
</gene>
<keyword evidence="1" id="KW-1133">Transmembrane helix</keyword>
<feature type="transmembrane region" description="Helical" evidence="1">
    <location>
        <begin position="6"/>
        <end position="26"/>
    </location>
</feature>
<dbReference type="GeneID" id="61677305"/>
<dbReference type="PROSITE" id="PS00695">
    <property type="entry name" value="ENT_VIR_OMP_2"/>
    <property type="match status" value="1"/>
</dbReference>
<comment type="caution">
    <text evidence="2">The sequence shown here is derived from an EMBL/GenBank/DDBJ whole genome shotgun (WGS) entry which is preliminary data.</text>
</comment>
<dbReference type="EMBL" id="NFII01000017">
    <property type="protein sequence ID" value="OUN99883.1"/>
    <property type="molecule type" value="Genomic_DNA"/>
</dbReference>
<reference evidence="4" key="1">
    <citation type="submission" date="2017-04" db="EMBL/GenBank/DDBJ databases">
        <title>Function of individual gut microbiota members based on whole genome sequencing of pure cultures obtained from chicken caecum.</title>
        <authorList>
            <person name="Medvecky M."/>
            <person name="Cejkova D."/>
            <person name="Polansky O."/>
            <person name="Karasova D."/>
            <person name="Kubasova T."/>
            <person name="Cizek A."/>
            <person name="Rychlik I."/>
        </authorList>
    </citation>
    <scope>NUCLEOTIDE SEQUENCE [LARGE SCALE GENOMIC DNA]</scope>
    <source>
        <strain evidence="4">An43</strain>
    </source>
</reference>
<dbReference type="AlphaFoldDB" id="A0A1Y3YPT1"/>
<evidence type="ECO:0000313" key="3">
    <source>
        <dbReference type="EMBL" id="RGT33673.1"/>
    </source>
</evidence>
<sequence>MTTSRYNTFGYILIFIFSSIGTSIYAQEKGTVKYWKVELTGAVNTYDGWEIEPSVTYQPVRYIGLTMGLLFCNPINESGFIGESQDKQWYWSAVDDDNGSYLFALRPSVLFTSPSIWLGEDKDYALSFSISPGITMPLPPNREFNIEYFPQKPGAWTAFKTEHVKNKDATFVYYHLRSAVSLEIDDSIILSMGYTLSNFDLYGGSRNIVIEGRKLNPERHPLMHSFFIGIGYRF</sequence>
<evidence type="ECO:0000313" key="2">
    <source>
        <dbReference type="EMBL" id="OUN99883.1"/>
    </source>
</evidence>
<evidence type="ECO:0008006" key="6">
    <source>
        <dbReference type="Google" id="ProtNLM"/>
    </source>
</evidence>
<dbReference type="InterPro" id="IPR000758">
    <property type="entry name" value="Enterovir_OMP"/>
</dbReference>
<evidence type="ECO:0000256" key="1">
    <source>
        <dbReference type="SAM" id="Phobius"/>
    </source>
</evidence>
<dbReference type="Proteomes" id="UP000195386">
    <property type="component" value="Unassembled WGS sequence"/>
</dbReference>
<dbReference type="EMBL" id="QRWP01000005">
    <property type="protein sequence ID" value="RGT33673.1"/>
    <property type="molecule type" value="Genomic_DNA"/>
</dbReference>
<name>A0A1Y3YPT1_9BACE</name>
<reference evidence="2" key="2">
    <citation type="journal article" date="2018" name="BMC Genomics">
        <title>Whole genome sequencing and function prediction of 133 gut anaerobes isolated from chicken caecum in pure cultures.</title>
        <authorList>
            <person name="Medvecky M."/>
            <person name="Cejkova D."/>
            <person name="Polansky O."/>
            <person name="Karasova D."/>
            <person name="Kubasova T."/>
            <person name="Cizek A."/>
            <person name="Rychlik I."/>
        </authorList>
    </citation>
    <scope>NUCLEOTIDE SEQUENCE</scope>
    <source>
        <strain evidence="2">An43</strain>
    </source>
</reference>
<dbReference type="Proteomes" id="UP000285159">
    <property type="component" value="Unassembled WGS sequence"/>
</dbReference>
<keyword evidence="1" id="KW-0812">Transmembrane</keyword>
<organism evidence="2 4">
    <name type="scientific">Bacteroides clarus</name>
    <dbReference type="NCBI Taxonomy" id="626929"/>
    <lineage>
        <taxon>Bacteria</taxon>
        <taxon>Pseudomonadati</taxon>
        <taxon>Bacteroidota</taxon>
        <taxon>Bacteroidia</taxon>
        <taxon>Bacteroidales</taxon>
        <taxon>Bacteroidaceae</taxon>
        <taxon>Bacteroides</taxon>
    </lineage>
</organism>
<dbReference type="RefSeq" id="WP_009120731.1">
    <property type="nucleotide sequence ID" value="NZ_CABIZW010000001.1"/>
</dbReference>
<keyword evidence="1" id="KW-0472">Membrane</keyword>
<dbReference type="GO" id="GO:0044384">
    <property type="term" value="C:host outer membrane"/>
    <property type="evidence" value="ECO:0007669"/>
    <property type="project" value="InterPro"/>
</dbReference>
<proteinExistence type="predicted"/>